<feature type="compositionally biased region" description="Polar residues" evidence="3">
    <location>
        <begin position="523"/>
        <end position="537"/>
    </location>
</feature>
<dbReference type="SUPFAM" id="SSF51120">
    <property type="entry name" value="beta-Roll"/>
    <property type="match status" value="5"/>
</dbReference>
<feature type="region of interest" description="Disordered" evidence="3">
    <location>
        <begin position="462"/>
        <end position="481"/>
    </location>
</feature>
<dbReference type="InterPro" id="IPR028992">
    <property type="entry name" value="Hedgehog/Intein_dom"/>
</dbReference>
<dbReference type="InterPro" id="IPR001343">
    <property type="entry name" value="Hemolysn_Ca-bd"/>
</dbReference>
<dbReference type="SUPFAM" id="SSF51294">
    <property type="entry name" value="Hedgehog/intein (Hint) domain"/>
    <property type="match status" value="1"/>
</dbReference>
<dbReference type="InterPro" id="IPR003587">
    <property type="entry name" value="Hint_dom_N"/>
</dbReference>
<dbReference type="InterPro" id="IPR018511">
    <property type="entry name" value="Hemolysin-typ_Ca-bd_CS"/>
</dbReference>
<protein>
    <submittedName>
        <fullName evidence="5">Ig-like domain-containing protein</fullName>
    </submittedName>
</protein>
<dbReference type="CDD" id="cd00081">
    <property type="entry name" value="Hint"/>
    <property type="match status" value="1"/>
</dbReference>
<reference evidence="5" key="1">
    <citation type="submission" date="2024-02" db="EMBL/GenBank/DDBJ databases">
        <title>Genome sequences of strain Gemmobacter sp. JM10B15.</title>
        <authorList>
            <person name="Zhang M."/>
        </authorList>
    </citation>
    <scope>NUCLEOTIDE SEQUENCE</scope>
    <source>
        <strain evidence="5">JM10B15</strain>
    </source>
</reference>
<dbReference type="PROSITE" id="PS50817">
    <property type="entry name" value="INTEIN_N_TER"/>
    <property type="match status" value="1"/>
</dbReference>
<dbReference type="PRINTS" id="PR00313">
    <property type="entry name" value="CABNDNGRPT"/>
</dbReference>
<gene>
    <name evidence="5" type="ORF">V6590_02665</name>
</gene>
<feature type="region of interest" description="Disordered" evidence="3">
    <location>
        <begin position="492"/>
        <end position="584"/>
    </location>
</feature>
<feature type="compositionally biased region" description="Low complexity" evidence="3">
    <location>
        <begin position="492"/>
        <end position="508"/>
    </location>
</feature>
<feature type="compositionally biased region" description="Acidic residues" evidence="3">
    <location>
        <begin position="551"/>
        <end position="566"/>
    </location>
</feature>
<sequence length="1527" mass="157294">MPVFALYNFEDTGTIAADSALSNGAQNGIYLNGAASNGTQAVLDGTDDLVKIYTDPTFQLDRGTLEIQFVTTEQQPLTEVQTVLSRDSVGTNPGGFRVEINVDGSITVSHESATGTETWTTEPGFIVPGDNINLTYSWDEATGGEIQLSNLTTGASFEDDVPAGLTMDQSAAGQNQPWLVGAGQSLSDPNLLNNVNQFFGGGIEYFSLSDTVDNKGGDPTANPDTATTDEDTLVNIPVLDNDTDPTGQPLTVTDATATNGTVTIRPDGSLDYLPNQDYNGPDTITYTVRDPDGNTSTSTVSVTVNPVNDAPVANPDTAVGLTGNPITIPVLDNDTDVDGDPLSISGTPTSPDGTVVVNGDGTITFTSNPGFTGETTITYVVTDPEGATDTGTVTVFVGSDPGPRTQDGVVRGTAGDDLIDTAYIDPFDDDRVDANDAILPGEIGNDDIILAGSGNDTVLAGDGDDQVTGAGGDDSLDGGVGNDFMTGDTGDDTLFGGAGDDTLAGGADENTLYGGDGNDSVIGGQSNDLIETGNGASSPDRAFPGLYPADGDPDDDRDVVDAGDGDDTIRTGDDADTIQAGGGADLVEAGDDADSVIGAAGDDTILGGEGSDTLTGDNGNDVLHGGTPDDATDPTHLADATDPDTDNNRDSLVGGQGDDSIYGGDDDDTLLGGQGNDLLDGGIDEDDLQGALGNDTLIGGAGADTLVGGGDRDLFLGGDIGESVDGSENGDDFDTLDLSGVGPISIVYDADNIENGTVTFLDAGGAATGTMRFVNIENVISDVPDANPDAASTPQGVAVTIPVLANDSDPNGDPLTVISASAPNGTVTINADGTLAYDPDDGFFGIDTITYTITDPDGNQDTTTVAVTVVPSDGNSDPVANPDFATTPINTAVTIPVLQNDDDVDGDPISLIGTPSSPNGTVTVTPDGELVFTPDTGFTGPTTITYEISDGRGGTDIGTVTVRVTPAPGRDGYVDGTAGGDLIDLAYTGDPDGDFIDRDDAILPGDAPNDDRVRAGDGNDTILAGLGDDSILAGDGDDVADGGEGDDTIIGWHGNDTILGFTGNDLVRGGQGDDLIATEGGTGAFPLPDIDYPGLYPADSDPFDDRDTIYGGDGNDTVRTGDDADLIYGGDEDDLLNGGIDNDTIYGGRDDDTVIGGEGADVIDLGNGDDLAYGGLQPDLPDSVNIPDATDLRPNNGNDLILGGLGNDTIFGLDDDDTIDGGSGNDLLNGGIDEDVITGGTGNDTIIGGQGTDTMFGGDDRDTFIVDSQNDAIGDLIDGNEGGDDFDTLDLRGSGPIRIDYDPTNAENGVVNFLDTDGSVRGTMTFTNIENVIPCFTPGTLIATPRGEVPVEELKVGDRVITRDNGIQQIRWMGSRALSWSDLSLNPHLKPILIRQGSLGNGLPERDMMVSPNHRVLVANDRTALYFDEHEVLVAAKHLVAGRGVHEVDSMGTTYLHMMFDRHEVVLSNGAWTESFQPGDYTLKGMGNAQRNEIFELFPELKTEEGRDSYGAARRTLKKHEAKLLVK</sequence>
<accession>A0ABU8BQR7</accession>
<keyword evidence="6" id="KW-1185">Reference proteome</keyword>
<feature type="domain" description="Hint" evidence="4">
    <location>
        <begin position="1333"/>
        <end position="1449"/>
    </location>
</feature>
<evidence type="ECO:0000256" key="2">
    <source>
        <dbReference type="ARBA" id="ARBA00022525"/>
    </source>
</evidence>
<keyword evidence="2" id="KW-0964">Secreted</keyword>
<dbReference type="InterPro" id="IPR011049">
    <property type="entry name" value="Serralysin-like_metalloprot_C"/>
</dbReference>
<dbReference type="Gene3D" id="2.150.10.10">
    <property type="entry name" value="Serralysin-like metalloprotease, C-terminal"/>
    <property type="match status" value="5"/>
</dbReference>
<name>A0ABU8BQR7_9RHOB</name>
<dbReference type="PROSITE" id="PS00330">
    <property type="entry name" value="HEMOLYSIN_CALCIUM"/>
    <property type="match status" value="4"/>
</dbReference>
<proteinExistence type="predicted"/>
<dbReference type="NCBIfam" id="NF012211">
    <property type="entry name" value="tand_rpt_95"/>
    <property type="match status" value="4"/>
</dbReference>
<dbReference type="InterPro" id="IPR050557">
    <property type="entry name" value="RTX_toxin/Mannuronan_C5-epim"/>
</dbReference>
<comment type="subcellular location">
    <subcellularLocation>
        <location evidence="1">Secreted</location>
    </subcellularLocation>
</comment>
<dbReference type="Pfam" id="PF17963">
    <property type="entry name" value="Big_9"/>
    <property type="match status" value="4"/>
</dbReference>
<feature type="region of interest" description="Disordered" evidence="3">
    <location>
        <begin position="598"/>
        <end position="682"/>
    </location>
</feature>
<evidence type="ECO:0000259" key="4">
    <source>
        <dbReference type="SMART" id="SM00306"/>
    </source>
</evidence>
<dbReference type="InterPro" id="IPR036844">
    <property type="entry name" value="Hint_dom_sf"/>
</dbReference>
<dbReference type="Pfam" id="PF00353">
    <property type="entry name" value="HemolysinCabind"/>
    <property type="match status" value="12"/>
</dbReference>
<evidence type="ECO:0000313" key="5">
    <source>
        <dbReference type="EMBL" id="MEH7827043.1"/>
    </source>
</evidence>
<dbReference type="Gene3D" id="2.60.40.2810">
    <property type="match status" value="4"/>
</dbReference>
<dbReference type="PANTHER" id="PTHR38340">
    <property type="entry name" value="S-LAYER PROTEIN"/>
    <property type="match status" value="1"/>
</dbReference>
<dbReference type="InterPro" id="IPR006141">
    <property type="entry name" value="Intein_N"/>
</dbReference>
<evidence type="ECO:0000256" key="3">
    <source>
        <dbReference type="SAM" id="MobiDB-lite"/>
    </source>
</evidence>
<organism evidence="5 6">
    <name type="scientific">Gemmobacter denitrificans</name>
    <dbReference type="NCBI Taxonomy" id="3123040"/>
    <lineage>
        <taxon>Bacteria</taxon>
        <taxon>Pseudomonadati</taxon>
        <taxon>Pseudomonadota</taxon>
        <taxon>Alphaproteobacteria</taxon>
        <taxon>Rhodobacterales</taxon>
        <taxon>Paracoccaceae</taxon>
        <taxon>Gemmobacter</taxon>
    </lineage>
</organism>
<dbReference type="RefSeq" id="WP_335419115.1">
    <property type="nucleotide sequence ID" value="NZ_JBALHR010000001.1"/>
</dbReference>
<dbReference type="SMART" id="SM00306">
    <property type="entry name" value="HintN"/>
    <property type="match status" value="1"/>
</dbReference>
<dbReference type="PANTHER" id="PTHR38340:SF1">
    <property type="entry name" value="S-LAYER PROTEIN"/>
    <property type="match status" value="1"/>
</dbReference>
<evidence type="ECO:0000256" key="1">
    <source>
        <dbReference type="ARBA" id="ARBA00004613"/>
    </source>
</evidence>
<evidence type="ECO:0000313" key="6">
    <source>
        <dbReference type="Proteomes" id="UP001431963"/>
    </source>
</evidence>
<dbReference type="Proteomes" id="UP001431963">
    <property type="component" value="Unassembled WGS sequence"/>
</dbReference>
<dbReference type="Pfam" id="PF13403">
    <property type="entry name" value="Hint_2"/>
    <property type="match status" value="1"/>
</dbReference>
<comment type="caution">
    <text evidence="5">The sequence shown here is derived from an EMBL/GenBank/DDBJ whole genome shotgun (WGS) entry which is preliminary data.</text>
</comment>
<dbReference type="EMBL" id="JBALHR010000001">
    <property type="protein sequence ID" value="MEH7827043.1"/>
    <property type="molecule type" value="Genomic_DNA"/>
</dbReference>
<dbReference type="Gene3D" id="2.170.16.10">
    <property type="entry name" value="Hedgehog/Intein (Hint) domain"/>
    <property type="match status" value="1"/>
</dbReference>